<proteinExistence type="predicted"/>
<feature type="compositionally biased region" description="Basic residues" evidence="1">
    <location>
        <begin position="232"/>
        <end position="251"/>
    </location>
</feature>
<protein>
    <submittedName>
        <fullName evidence="2">Uncharacterized protein</fullName>
    </submittedName>
</protein>
<dbReference type="Proteomes" id="UP000636800">
    <property type="component" value="Chromosome 12"/>
</dbReference>
<dbReference type="EMBL" id="JADCNL010000012">
    <property type="protein sequence ID" value="KAG0457957.1"/>
    <property type="molecule type" value="Genomic_DNA"/>
</dbReference>
<comment type="caution">
    <text evidence="2">The sequence shown here is derived from an EMBL/GenBank/DDBJ whole genome shotgun (WGS) entry which is preliminary data.</text>
</comment>
<feature type="compositionally biased region" description="Basic residues" evidence="1">
    <location>
        <begin position="216"/>
        <end position="225"/>
    </location>
</feature>
<name>A0A835UDU2_VANPL</name>
<reference evidence="2 3" key="1">
    <citation type="journal article" date="2020" name="Nat. Food">
        <title>A phased Vanilla planifolia genome enables genetic improvement of flavour and production.</title>
        <authorList>
            <person name="Hasing T."/>
            <person name="Tang H."/>
            <person name="Brym M."/>
            <person name="Khazi F."/>
            <person name="Huang T."/>
            <person name="Chambers A.H."/>
        </authorList>
    </citation>
    <scope>NUCLEOTIDE SEQUENCE [LARGE SCALE GENOMIC DNA]</scope>
    <source>
        <tissue evidence="2">Leaf</tissue>
    </source>
</reference>
<feature type="compositionally biased region" description="Low complexity" evidence="1">
    <location>
        <begin position="14"/>
        <end position="25"/>
    </location>
</feature>
<feature type="region of interest" description="Disordered" evidence="1">
    <location>
        <begin position="201"/>
        <end position="251"/>
    </location>
</feature>
<feature type="compositionally biased region" description="Polar residues" evidence="1">
    <location>
        <begin position="88"/>
        <end position="97"/>
    </location>
</feature>
<accession>A0A835UDU2</accession>
<dbReference type="OrthoDB" id="448250at2759"/>
<sequence>MIKRRFYKVEHGDNSGSLDSSSSDDSGSDFDPEVDAEKEEEEEEDEDQKGRGDGAKPLRYPSPCSGYESEDSLNNDDYNDASVDSGEQDVNYNSNSVGHVADDLLKPSEMTKITVGLNDPTHEDISNFIIKFKSVFKCRLCPRILCLNETSVTTHLTSKRHARSRKLFSEGRLKLMLNSDGELEEEQETHAERHARILALSQKLEASKKKDNGRQRQNRRKKKRMRGDPNKGKLKMPTKSITKKRRTTTNH</sequence>
<evidence type="ECO:0000313" key="2">
    <source>
        <dbReference type="EMBL" id="KAG0457957.1"/>
    </source>
</evidence>
<keyword evidence="3" id="KW-1185">Reference proteome</keyword>
<feature type="compositionally biased region" description="Basic and acidic residues" evidence="1">
    <location>
        <begin position="205"/>
        <end position="214"/>
    </location>
</feature>
<evidence type="ECO:0000256" key="1">
    <source>
        <dbReference type="SAM" id="MobiDB-lite"/>
    </source>
</evidence>
<evidence type="ECO:0000313" key="3">
    <source>
        <dbReference type="Proteomes" id="UP000636800"/>
    </source>
</evidence>
<gene>
    <name evidence="2" type="ORF">HPP92_023114</name>
</gene>
<dbReference type="AlphaFoldDB" id="A0A835UDU2"/>
<feature type="compositionally biased region" description="Acidic residues" evidence="1">
    <location>
        <begin position="68"/>
        <end position="79"/>
    </location>
</feature>
<feature type="compositionally biased region" description="Acidic residues" evidence="1">
    <location>
        <begin position="26"/>
        <end position="47"/>
    </location>
</feature>
<organism evidence="2 3">
    <name type="scientific">Vanilla planifolia</name>
    <name type="common">Vanilla</name>
    <dbReference type="NCBI Taxonomy" id="51239"/>
    <lineage>
        <taxon>Eukaryota</taxon>
        <taxon>Viridiplantae</taxon>
        <taxon>Streptophyta</taxon>
        <taxon>Embryophyta</taxon>
        <taxon>Tracheophyta</taxon>
        <taxon>Spermatophyta</taxon>
        <taxon>Magnoliopsida</taxon>
        <taxon>Liliopsida</taxon>
        <taxon>Asparagales</taxon>
        <taxon>Orchidaceae</taxon>
        <taxon>Vanilloideae</taxon>
        <taxon>Vanilleae</taxon>
        <taxon>Vanilla</taxon>
    </lineage>
</organism>
<dbReference type="PANTHER" id="PTHR36332:SF1">
    <property type="entry name" value="STRESS RESPONSE PROTEIN"/>
    <property type="match status" value="1"/>
</dbReference>
<dbReference type="PANTHER" id="PTHR36332">
    <property type="entry name" value="STRESS RESPONSE PROTEIN"/>
    <property type="match status" value="1"/>
</dbReference>
<feature type="region of interest" description="Disordered" evidence="1">
    <location>
        <begin position="1"/>
        <end position="98"/>
    </location>
</feature>